<dbReference type="Proteomes" id="UP000519439">
    <property type="component" value="Unassembled WGS sequence"/>
</dbReference>
<evidence type="ECO:0000313" key="3">
    <source>
        <dbReference type="Proteomes" id="UP000519439"/>
    </source>
</evidence>
<accession>A0A7W6IDH5</accession>
<evidence type="ECO:0000313" key="2">
    <source>
        <dbReference type="EMBL" id="MBB4039456.1"/>
    </source>
</evidence>
<comment type="caution">
    <text evidence="2">The sequence shown here is derived from an EMBL/GenBank/DDBJ whole genome shotgun (WGS) entry which is preliminary data.</text>
</comment>
<keyword evidence="1" id="KW-0472">Membrane</keyword>
<gene>
    <name evidence="2" type="ORF">GGR34_001098</name>
</gene>
<dbReference type="EMBL" id="JACIDC010000003">
    <property type="protein sequence ID" value="MBB4039456.1"/>
    <property type="molecule type" value="Genomic_DNA"/>
</dbReference>
<keyword evidence="3" id="KW-1185">Reference proteome</keyword>
<organism evidence="2 3">
    <name type="scientific">Microvirga flocculans</name>
    <dbReference type="NCBI Taxonomy" id="217168"/>
    <lineage>
        <taxon>Bacteria</taxon>
        <taxon>Pseudomonadati</taxon>
        <taxon>Pseudomonadota</taxon>
        <taxon>Alphaproteobacteria</taxon>
        <taxon>Hyphomicrobiales</taxon>
        <taxon>Methylobacteriaceae</taxon>
        <taxon>Microvirga</taxon>
    </lineage>
</organism>
<keyword evidence="1" id="KW-1133">Transmembrane helix</keyword>
<reference evidence="2 3" key="1">
    <citation type="submission" date="2020-08" db="EMBL/GenBank/DDBJ databases">
        <title>Genomic Encyclopedia of Type Strains, Phase IV (KMG-IV): sequencing the most valuable type-strain genomes for metagenomic binning, comparative biology and taxonomic classification.</title>
        <authorList>
            <person name="Goeker M."/>
        </authorList>
    </citation>
    <scope>NUCLEOTIDE SEQUENCE [LARGE SCALE GENOMIC DNA]</scope>
    <source>
        <strain evidence="2 3">DSM 15743</strain>
    </source>
</reference>
<name>A0A7W6IDH5_9HYPH</name>
<dbReference type="AlphaFoldDB" id="A0A7W6IDH5"/>
<evidence type="ECO:0000256" key="1">
    <source>
        <dbReference type="SAM" id="Phobius"/>
    </source>
</evidence>
<protein>
    <submittedName>
        <fullName evidence="2">Uncharacterized protein</fullName>
    </submittedName>
</protein>
<keyword evidence="1" id="KW-0812">Transmembrane</keyword>
<feature type="transmembrane region" description="Helical" evidence="1">
    <location>
        <begin position="12"/>
        <end position="32"/>
    </location>
</feature>
<sequence length="33" mass="3736">MELGQSAYTYPKWFPVFLSGIGLVSLALSNLFW</sequence>
<proteinExistence type="predicted"/>